<dbReference type="Proteomes" id="UP000299102">
    <property type="component" value="Unassembled WGS sequence"/>
</dbReference>
<name>A0A4C1YNK3_EUMVA</name>
<organism evidence="1 2">
    <name type="scientific">Eumeta variegata</name>
    <name type="common">Bagworm moth</name>
    <name type="synonym">Eumeta japonica</name>
    <dbReference type="NCBI Taxonomy" id="151549"/>
    <lineage>
        <taxon>Eukaryota</taxon>
        <taxon>Metazoa</taxon>
        <taxon>Ecdysozoa</taxon>
        <taxon>Arthropoda</taxon>
        <taxon>Hexapoda</taxon>
        <taxon>Insecta</taxon>
        <taxon>Pterygota</taxon>
        <taxon>Neoptera</taxon>
        <taxon>Endopterygota</taxon>
        <taxon>Lepidoptera</taxon>
        <taxon>Glossata</taxon>
        <taxon>Ditrysia</taxon>
        <taxon>Tineoidea</taxon>
        <taxon>Psychidae</taxon>
        <taxon>Oiketicinae</taxon>
        <taxon>Eumeta</taxon>
    </lineage>
</organism>
<protein>
    <submittedName>
        <fullName evidence="1">Uncharacterized protein</fullName>
    </submittedName>
</protein>
<evidence type="ECO:0000313" key="1">
    <source>
        <dbReference type="EMBL" id="GBP77728.1"/>
    </source>
</evidence>
<evidence type="ECO:0000313" key="2">
    <source>
        <dbReference type="Proteomes" id="UP000299102"/>
    </source>
</evidence>
<dbReference type="AlphaFoldDB" id="A0A4C1YNK3"/>
<sequence>MLSARKHAHGAITRQTLPVMYLLKNTDMSVVYGALHFATYGSSREEHNRMKKVGKSQATPPGLRSTSMGGGDRLYAEFRRYDRARPLPRRNGCTSHTESREIRRGILKRSVGKAHRRTISDPYLTLFYSSRTRLNKLSVKSHRCRQERPRYFVTTIEKLQSELGAKPAASTALERGVLARRKRGPRPYAFDGLTELFAEQGLNITPPSCTMLLYFTLRTSRS</sequence>
<dbReference type="EMBL" id="BGZK01001344">
    <property type="protein sequence ID" value="GBP77728.1"/>
    <property type="molecule type" value="Genomic_DNA"/>
</dbReference>
<accession>A0A4C1YNK3</accession>
<gene>
    <name evidence="1" type="ORF">EVAR_55392_1</name>
</gene>
<keyword evidence="2" id="KW-1185">Reference proteome</keyword>
<comment type="caution">
    <text evidence="1">The sequence shown here is derived from an EMBL/GenBank/DDBJ whole genome shotgun (WGS) entry which is preliminary data.</text>
</comment>
<reference evidence="1 2" key="1">
    <citation type="journal article" date="2019" name="Commun. Biol.">
        <title>The bagworm genome reveals a unique fibroin gene that provides high tensile strength.</title>
        <authorList>
            <person name="Kono N."/>
            <person name="Nakamura H."/>
            <person name="Ohtoshi R."/>
            <person name="Tomita M."/>
            <person name="Numata K."/>
            <person name="Arakawa K."/>
        </authorList>
    </citation>
    <scope>NUCLEOTIDE SEQUENCE [LARGE SCALE GENOMIC DNA]</scope>
</reference>
<proteinExistence type="predicted"/>